<dbReference type="InParanoid" id="E2AN87"/>
<sequence length="101" mass="11396">MGIWPYQPRMIKILLPCFLVGAEMSVLATQLINKFGQIQEVIRFGCIVVGSITHLLSMCLPGQLLLDKSIGVFDKAQVSKPCFNLHPLIISSINYYNYYKC</sequence>
<accession>E2AN87</accession>
<organism evidence="2">
    <name type="scientific">Camponotus floridanus</name>
    <name type="common">Florida carpenter ant</name>
    <dbReference type="NCBI Taxonomy" id="104421"/>
    <lineage>
        <taxon>Eukaryota</taxon>
        <taxon>Metazoa</taxon>
        <taxon>Ecdysozoa</taxon>
        <taxon>Arthropoda</taxon>
        <taxon>Hexapoda</taxon>
        <taxon>Insecta</taxon>
        <taxon>Pterygota</taxon>
        <taxon>Neoptera</taxon>
        <taxon>Endopterygota</taxon>
        <taxon>Hymenoptera</taxon>
        <taxon>Apocrita</taxon>
        <taxon>Aculeata</taxon>
        <taxon>Formicoidea</taxon>
        <taxon>Formicidae</taxon>
        <taxon>Formicinae</taxon>
        <taxon>Camponotus</taxon>
    </lineage>
</organism>
<evidence type="ECO:0000313" key="1">
    <source>
        <dbReference type="EMBL" id="EFN65089.1"/>
    </source>
</evidence>
<dbReference type="EMBL" id="GL441149">
    <property type="protein sequence ID" value="EFN65089.1"/>
    <property type="molecule type" value="Genomic_DNA"/>
</dbReference>
<evidence type="ECO:0000313" key="2">
    <source>
        <dbReference type="Proteomes" id="UP000000311"/>
    </source>
</evidence>
<protein>
    <submittedName>
        <fullName evidence="1">Uncharacterized protein</fullName>
    </submittedName>
</protein>
<proteinExistence type="predicted"/>
<name>E2AN87_CAMFO</name>
<reference evidence="1 2" key="1">
    <citation type="journal article" date="2010" name="Science">
        <title>Genomic comparison of the ants Camponotus floridanus and Harpegnathos saltator.</title>
        <authorList>
            <person name="Bonasio R."/>
            <person name="Zhang G."/>
            <person name="Ye C."/>
            <person name="Mutti N.S."/>
            <person name="Fang X."/>
            <person name="Qin N."/>
            <person name="Donahue G."/>
            <person name="Yang P."/>
            <person name="Li Q."/>
            <person name="Li C."/>
            <person name="Zhang P."/>
            <person name="Huang Z."/>
            <person name="Berger S.L."/>
            <person name="Reinberg D."/>
            <person name="Wang J."/>
            <person name="Liebig J."/>
        </authorList>
    </citation>
    <scope>NUCLEOTIDE SEQUENCE [LARGE SCALE GENOMIC DNA]</scope>
    <source>
        <strain evidence="2">C129</strain>
    </source>
</reference>
<gene>
    <name evidence="1" type="ORF">EAG_00784</name>
</gene>
<dbReference type="Proteomes" id="UP000000311">
    <property type="component" value="Unassembled WGS sequence"/>
</dbReference>
<dbReference type="OrthoDB" id="7700178at2759"/>
<dbReference type="AlphaFoldDB" id="E2AN87"/>
<keyword evidence="2" id="KW-1185">Reference proteome</keyword>